<dbReference type="GO" id="GO:0030148">
    <property type="term" value="P:sphingolipid biosynthetic process"/>
    <property type="evidence" value="ECO:0007669"/>
    <property type="project" value="TreeGrafter"/>
</dbReference>
<keyword evidence="8 14" id="KW-1133">Transmembrane helix</keyword>
<keyword evidence="10 14" id="KW-0472">Membrane</keyword>
<evidence type="ECO:0000256" key="13">
    <source>
        <dbReference type="ARBA" id="ARBA00036671"/>
    </source>
</evidence>
<reference evidence="16" key="1">
    <citation type="submission" date="2016-03" db="EMBL/GenBank/DDBJ databases">
        <authorList>
            <person name="Devillers Hugo."/>
        </authorList>
    </citation>
    <scope>NUCLEOTIDE SEQUENCE [LARGE SCALE GENOMIC DNA]</scope>
</reference>
<feature type="transmembrane region" description="Helical" evidence="14">
    <location>
        <begin position="12"/>
        <end position="30"/>
    </location>
</feature>
<dbReference type="EC" id="4.2.1.134" evidence="4 14"/>
<dbReference type="PANTHER" id="PTHR11035:SF3">
    <property type="entry name" value="VERY-LONG-CHAIN (3R)-3-HYDROXYACYL-COA DEHYDRATASE"/>
    <property type="match status" value="1"/>
</dbReference>
<evidence type="ECO:0000256" key="3">
    <source>
        <dbReference type="ARBA" id="ARBA00007811"/>
    </source>
</evidence>
<dbReference type="Proteomes" id="UP000191144">
    <property type="component" value="Chromosome A"/>
</dbReference>
<dbReference type="AlphaFoldDB" id="A0A1G4IPV4"/>
<name>A0A1G4IPV4_9SACH</name>
<evidence type="ECO:0000256" key="1">
    <source>
        <dbReference type="ARBA" id="ARBA00004141"/>
    </source>
</evidence>
<organism evidence="15 16">
    <name type="scientific">Lachancea meyersii CBS 8951</name>
    <dbReference type="NCBI Taxonomy" id="1266667"/>
    <lineage>
        <taxon>Eukaryota</taxon>
        <taxon>Fungi</taxon>
        <taxon>Dikarya</taxon>
        <taxon>Ascomycota</taxon>
        <taxon>Saccharomycotina</taxon>
        <taxon>Saccharomycetes</taxon>
        <taxon>Saccharomycetales</taxon>
        <taxon>Saccharomycetaceae</taxon>
        <taxon>Lachancea</taxon>
    </lineage>
</organism>
<keyword evidence="7 14" id="KW-0276">Fatty acid metabolism</keyword>
<dbReference type="GO" id="GO:0030497">
    <property type="term" value="P:fatty acid elongation"/>
    <property type="evidence" value="ECO:0007669"/>
    <property type="project" value="TreeGrafter"/>
</dbReference>
<keyword evidence="16" id="KW-1185">Reference proteome</keyword>
<feature type="transmembrane region" description="Helical" evidence="14">
    <location>
        <begin position="175"/>
        <end position="198"/>
    </location>
</feature>
<evidence type="ECO:0000256" key="7">
    <source>
        <dbReference type="ARBA" id="ARBA00022832"/>
    </source>
</evidence>
<keyword evidence="9 14" id="KW-0443">Lipid metabolism</keyword>
<keyword evidence="14" id="KW-0256">Endoplasmic reticulum</keyword>
<comment type="similarity">
    <text evidence="3 14">Belongs to the very long-chain fatty acids dehydratase HACD family.</text>
</comment>
<evidence type="ECO:0000256" key="4">
    <source>
        <dbReference type="ARBA" id="ARBA00013122"/>
    </source>
</evidence>
<sequence length="215" mass="24085">MAAKMSSASPLALYNLVSAGLWGFLLYQVVTVYPKIGQPAFFYETRNYLNAIQCGALVEILNSLLGIVRTPLLTTAAQVASRLLLTVGIFHYLPEAYNAQNATFLALLTAWSVTEIVRYLFYYCNLTLKNGPPKLLVMLRYNLFWVLYPMGVASELLIIYSALSVAEAKYSPHVRLGLVAGMLLYIPGFPMLYMHMVVQRKKVMKSLRADTKKQA</sequence>
<gene>
    <name evidence="15" type="ORF">LAME_0A05600G</name>
</gene>
<dbReference type="GO" id="GO:0005789">
    <property type="term" value="C:endoplasmic reticulum membrane"/>
    <property type="evidence" value="ECO:0007669"/>
    <property type="project" value="UniProtKB-SubCell"/>
</dbReference>
<protein>
    <recommendedName>
        <fullName evidence="4 14">Very-long-chain (3R)-3-hydroxyacyl-CoA dehydratase</fullName>
        <ecNumber evidence="4 14">4.2.1.134</ecNumber>
    </recommendedName>
</protein>
<keyword evidence="5 14" id="KW-0444">Lipid biosynthesis</keyword>
<dbReference type="Pfam" id="PF04387">
    <property type="entry name" value="PTPLA"/>
    <property type="match status" value="1"/>
</dbReference>
<evidence type="ECO:0000256" key="2">
    <source>
        <dbReference type="ARBA" id="ARBA00005194"/>
    </source>
</evidence>
<keyword evidence="12 14" id="KW-0456">Lyase</keyword>
<dbReference type="OrthoDB" id="46988at2759"/>
<feature type="transmembrane region" description="Helical" evidence="14">
    <location>
        <begin position="142"/>
        <end position="163"/>
    </location>
</feature>
<accession>A0A1G4IPV4</accession>
<evidence type="ECO:0000256" key="14">
    <source>
        <dbReference type="RuleBase" id="RU363109"/>
    </source>
</evidence>
<evidence type="ECO:0000313" key="15">
    <source>
        <dbReference type="EMBL" id="SCU78742.1"/>
    </source>
</evidence>
<dbReference type="UniPathway" id="UPA00094"/>
<keyword evidence="11 14" id="KW-0275">Fatty acid biosynthesis</keyword>
<evidence type="ECO:0000256" key="5">
    <source>
        <dbReference type="ARBA" id="ARBA00022516"/>
    </source>
</evidence>
<comment type="pathway">
    <text evidence="2 14">Lipid metabolism; fatty acid biosynthesis.</text>
</comment>
<comment type="function">
    <text evidence="14">Catalyzes the third of the four reactions of the long-chain fatty acids elongation cycle. This endoplasmic reticulum-bound enzymatic process, allows the addition of two carbons to the chain of long- and very long-chain fatty acids/VLCFAs per cycle. This enzyme catalyzes the dehydration of the 3-hydroxyacyl-CoA intermediate into trans-2,3-enoyl-CoA, within each cycle of fatty acid elongation. Thereby, it participates to the production of VLCFAs of different chain lengths that are involved in multiple biological processes as precursors of membrane lipids and lipid mediators.</text>
</comment>
<comment type="catalytic activity">
    <reaction evidence="13 14">
        <text>a very-long-chain (3R)-3-hydroxyacyl-CoA = a very-long-chain (2E)-enoyl-CoA + H2O</text>
        <dbReference type="Rhea" id="RHEA:45812"/>
        <dbReference type="ChEBI" id="CHEBI:15377"/>
        <dbReference type="ChEBI" id="CHEBI:83728"/>
        <dbReference type="ChEBI" id="CHEBI:85440"/>
        <dbReference type="EC" id="4.2.1.134"/>
    </reaction>
</comment>
<dbReference type="GO" id="GO:0042761">
    <property type="term" value="P:very long-chain fatty acid biosynthetic process"/>
    <property type="evidence" value="ECO:0007669"/>
    <property type="project" value="TreeGrafter"/>
</dbReference>
<proteinExistence type="inferred from homology"/>
<feature type="transmembrane region" description="Helical" evidence="14">
    <location>
        <begin position="99"/>
        <end position="121"/>
    </location>
</feature>
<evidence type="ECO:0000256" key="10">
    <source>
        <dbReference type="ARBA" id="ARBA00023136"/>
    </source>
</evidence>
<dbReference type="EMBL" id="LT598483">
    <property type="protein sequence ID" value="SCU78742.1"/>
    <property type="molecule type" value="Genomic_DNA"/>
</dbReference>
<dbReference type="InterPro" id="IPR007482">
    <property type="entry name" value="Tyr_Pase-like_PTPLA"/>
</dbReference>
<evidence type="ECO:0000256" key="12">
    <source>
        <dbReference type="ARBA" id="ARBA00023239"/>
    </source>
</evidence>
<dbReference type="GO" id="GO:0102158">
    <property type="term" value="F:very-long-chain (3R)-3-hydroxyacyl-CoA dehydratase activity"/>
    <property type="evidence" value="ECO:0007669"/>
    <property type="project" value="UniProtKB-EC"/>
</dbReference>
<evidence type="ECO:0000313" key="16">
    <source>
        <dbReference type="Proteomes" id="UP000191144"/>
    </source>
</evidence>
<evidence type="ECO:0000256" key="6">
    <source>
        <dbReference type="ARBA" id="ARBA00022692"/>
    </source>
</evidence>
<evidence type="ECO:0000256" key="9">
    <source>
        <dbReference type="ARBA" id="ARBA00023098"/>
    </source>
</evidence>
<evidence type="ECO:0000256" key="11">
    <source>
        <dbReference type="ARBA" id="ARBA00023160"/>
    </source>
</evidence>
<comment type="subcellular location">
    <subcellularLocation>
        <location evidence="14">Endoplasmic reticulum membrane</location>
        <topology evidence="14">Multi-pass membrane protein</topology>
    </subcellularLocation>
    <subcellularLocation>
        <location evidence="1">Membrane</location>
        <topology evidence="1">Multi-pass membrane protein</topology>
    </subcellularLocation>
</comment>
<keyword evidence="6 14" id="KW-0812">Transmembrane</keyword>
<dbReference type="PANTHER" id="PTHR11035">
    <property type="entry name" value="VERY-LONG-CHAIN (3R)-3-HYDROXYACYL-COA DEHYDRATASE"/>
    <property type="match status" value="1"/>
</dbReference>
<comment type="caution">
    <text evidence="14">Lacks conserved residue(s) required for the propagation of feature annotation.</text>
</comment>
<evidence type="ECO:0000256" key="8">
    <source>
        <dbReference type="ARBA" id="ARBA00022989"/>
    </source>
</evidence>